<keyword evidence="3" id="KW-0276">Fatty acid metabolism</keyword>
<comment type="catalytic activity">
    <reaction evidence="4">
        <text>a (3S)-3-hydroxyacyl-CoA = a (2E)-enoyl-CoA + H2O</text>
        <dbReference type="Rhea" id="RHEA:16105"/>
        <dbReference type="ChEBI" id="CHEBI:15377"/>
        <dbReference type="ChEBI" id="CHEBI:57318"/>
        <dbReference type="ChEBI" id="CHEBI:58856"/>
        <dbReference type="EC" id="4.2.1.17"/>
    </reaction>
</comment>
<dbReference type="PANTHER" id="PTHR43802:SF1">
    <property type="entry name" value="IP11341P-RELATED"/>
    <property type="match status" value="1"/>
</dbReference>
<dbReference type="NCBIfam" id="NF006100">
    <property type="entry name" value="PRK08252.1"/>
    <property type="match status" value="1"/>
</dbReference>
<dbReference type="EMBL" id="JAHCLR010000008">
    <property type="protein sequence ID" value="MBS9533287.1"/>
    <property type="molecule type" value="Genomic_DNA"/>
</dbReference>
<evidence type="ECO:0000256" key="2">
    <source>
        <dbReference type="ARBA" id="ARBA00005254"/>
    </source>
</evidence>
<comment type="catalytic activity">
    <reaction evidence="5">
        <text>a 4-saturated-(3S)-3-hydroxyacyl-CoA = a (3E)-enoyl-CoA + H2O</text>
        <dbReference type="Rhea" id="RHEA:20724"/>
        <dbReference type="ChEBI" id="CHEBI:15377"/>
        <dbReference type="ChEBI" id="CHEBI:58521"/>
        <dbReference type="ChEBI" id="CHEBI:137480"/>
        <dbReference type="EC" id="4.2.1.17"/>
    </reaction>
</comment>
<proteinExistence type="inferred from homology"/>
<evidence type="ECO:0000256" key="5">
    <source>
        <dbReference type="ARBA" id="ARBA00023717"/>
    </source>
</evidence>
<dbReference type="Gene3D" id="3.90.226.10">
    <property type="entry name" value="2-enoyl-CoA Hydratase, Chain A, domain 1"/>
    <property type="match status" value="1"/>
</dbReference>
<dbReference type="InterPro" id="IPR018376">
    <property type="entry name" value="Enoyl-CoA_hyd/isom_CS"/>
</dbReference>
<evidence type="ECO:0000256" key="3">
    <source>
        <dbReference type="ARBA" id="ARBA00022832"/>
    </source>
</evidence>
<keyword evidence="3" id="KW-0443">Lipid metabolism</keyword>
<comment type="similarity">
    <text evidence="2 6">Belongs to the enoyl-CoA hydratase/isomerase family.</text>
</comment>
<dbReference type="PROSITE" id="PS00166">
    <property type="entry name" value="ENOYL_COA_HYDRATASE"/>
    <property type="match status" value="1"/>
</dbReference>
<evidence type="ECO:0000256" key="6">
    <source>
        <dbReference type="RuleBase" id="RU003707"/>
    </source>
</evidence>
<dbReference type="InterPro" id="IPR029045">
    <property type="entry name" value="ClpP/crotonase-like_dom_sf"/>
</dbReference>
<organism evidence="7 8">
    <name type="scientific">Mycolicibacter acidiphilus</name>
    <dbReference type="NCBI Taxonomy" id="2835306"/>
    <lineage>
        <taxon>Bacteria</taxon>
        <taxon>Bacillati</taxon>
        <taxon>Actinomycetota</taxon>
        <taxon>Actinomycetes</taxon>
        <taxon>Mycobacteriales</taxon>
        <taxon>Mycobacteriaceae</taxon>
        <taxon>Mycolicibacter</taxon>
    </lineage>
</organism>
<sequence length="263" mass="27071">MSDESTAKAPEKSEVLTEQLGRILIITINRPEAKNAVNAAVSHGLAAAMDQLDEDPGLSVGILIGAGGTFCAGMDLKAFAKGENVVVPGRGLGFTDRPPLKPLIAAVEGYALAGGTELALAADMIVAASDAVFGLPEVKRGLVAAGGGLLRLPQRIPAAIAMELALTGESLSAVRAHALGMVNLVAEHETVRNTAIMLAEKITANGPLAVAATKRIITESRAWSPAEAFTEQMKIAGPVFGSKDAREGATAFAEKRAPNWTAS</sequence>
<reference evidence="7 8" key="1">
    <citation type="submission" date="2021-05" db="EMBL/GenBank/DDBJ databases">
        <title>Mycobacterium acidophilum sp. nov., an extremely acid-tolerant member of the genus Mycobacterium.</title>
        <authorList>
            <person name="Xia J."/>
        </authorList>
    </citation>
    <scope>NUCLEOTIDE SEQUENCE [LARGE SCALE GENOMIC DNA]</scope>
    <source>
        <strain evidence="7 8">M1</strain>
    </source>
</reference>
<dbReference type="RefSeq" id="WP_214092168.1">
    <property type="nucleotide sequence ID" value="NZ_JAHCLR010000008.1"/>
</dbReference>
<dbReference type="PANTHER" id="PTHR43802">
    <property type="entry name" value="ENOYL-COA HYDRATASE"/>
    <property type="match status" value="1"/>
</dbReference>
<name>A0ABS5RG76_9MYCO</name>
<comment type="caution">
    <text evidence="7">The sequence shown here is derived from an EMBL/GenBank/DDBJ whole genome shotgun (WGS) entry which is preliminary data.</text>
</comment>
<evidence type="ECO:0000256" key="1">
    <source>
        <dbReference type="ARBA" id="ARBA00002994"/>
    </source>
</evidence>
<dbReference type="CDD" id="cd06558">
    <property type="entry name" value="crotonase-like"/>
    <property type="match status" value="1"/>
</dbReference>
<accession>A0ABS5RG76</accession>
<protein>
    <submittedName>
        <fullName evidence="7">Crotonase/enoyl-CoA hydratase family protein</fullName>
    </submittedName>
</protein>
<keyword evidence="8" id="KW-1185">Reference proteome</keyword>
<dbReference type="Gene3D" id="1.10.12.10">
    <property type="entry name" value="Lyase 2-enoyl-coa Hydratase, Chain A, domain 2"/>
    <property type="match status" value="1"/>
</dbReference>
<comment type="function">
    <text evidence="1">Could possibly oxidize fatty acids using specific components.</text>
</comment>
<dbReference type="InterPro" id="IPR001753">
    <property type="entry name" value="Enoyl-CoA_hydra/iso"/>
</dbReference>
<dbReference type="SUPFAM" id="SSF52096">
    <property type="entry name" value="ClpP/crotonase"/>
    <property type="match status" value="1"/>
</dbReference>
<dbReference type="Pfam" id="PF00378">
    <property type="entry name" value="ECH_1"/>
    <property type="match status" value="1"/>
</dbReference>
<evidence type="ECO:0000313" key="8">
    <source>
        <dbReference type="Proteomes" id="UP001519535"/>
    </source>
</evidence>
<dbReference type="InterPro" id="IPR014748">
    <property type="entry name" value="Enoyl-CoA_hydra_C"/>
</dbReference>
<evidence type="ECO:0000256" key="4">
    <source>
        <dbReference type="ARBA" id="ARBA00023709"/>
    </source>
</evidence>
<dbReference type="Proteomes" id="UP001519535">
    <property type="component" value="Unassembled WGS sequence"/>
</dbReference>
<evidence type="ECO:0000313" key="7">
    <source>
        <dbReference type="EMBL" id="MBS9533287.1"/>
    </source>
</evidence>
<gene>
    <name evidence="7" type="ORF">KIH27_06745</name>
</gene>